<dbReference type="EMBL" id="JH930480">
    <property type="protein sequence ID" value="EKM49831.1"/>
    <property type="molecule type" value="Genomic_DNA"/>
</dbReference>
<name>K5UJV8_PHACS</name>
<dbReference type="OrthoDB" id="3070244at2759"/>
<dbReference type="KEGG" id="pco:PHACADRAFT_201534"/>
<reference evidence="1 2" key="1">
    <citation type="journal article" date="2012" name="BMC Genomics">
        <title>Comparative genomics of the white-rot fungi, Phanerochaete carnosa and P. chrysosporium, to elucidate the genetic basis of the distinct wood types they colonize.</title>
        <authorList>
            <person name="Suzuki H."/>
            <person name="MacDonald J."/>
            <person name="Syed K."/>
            <person name="Salamov A."/>
            <person name="Hori C."/>
            <person name="Aerts A."/>
            <person name="Henrissat B."/>
            <person name="Wiebenga A."/>
            <person name="vanKuyk P.A."/>
            <person name="Barry K."/>
            <person name="Lindquist E."/>
            <person name="LaButti K."/>
            <person name="Lapidus A."/>
            <person name="Lucas S."/>
            <person name="Coutinho P."/>
            <person name="Gong Y."/>
            <person name="Samejima M."/>
            <person name="Mahadevan R."/>
            <person name="Abou-Zaid M."/>
            <person name="de Vries R.P."/>
            <person name="Igarashi K."/>
            <person name="Yadav J.S."/>
            <person name="Grigoriev I.V."/>
            <person name="Master E.R."/>
        </authorList>
    </citation>
    <scope>NUCLEOTIDE SEQUENCE [LARGE SCALE GENOMIC DNA]</scope>
    <source>
        <strain evidence="1 2">HHB-10118-sp</strain>
    </source>
</reference>
<dbReference type="AlphaFoldDB" id="K5UJV8"/>
<dbReference type="InParanoid" id="K5UJV8"/>
<dbReference type="SUPFAM" id="SSF52047">
    <property type="entry name" value="RNI-like"/>
    <property type="match status" value="1"/>
</dbReference>
<evidence type="ECO:0000313" key="2">
    <source>
        <dbReference type="Proteomes" id="UP000008370"/>
    </source>
</evidence>
<keyword evidence="2" id="KW-1185">Reference proteome</keyword>
<dbReference type="GeneID" id="18911616"/>
<protein>
    <recommendedName>
        <fullName evidence="3">F-box domain-containing protein</fullName>
    </recommendedName>
</protein>
<dbReference type="HOGENOM" id="CLU_625699_0_0_1"/>
<organism evidence="1 2">
    <name type="scientific">Phanerochaete carnosa (strain HHB-10118-sp)</name>
    <name type="common">White-rot fungus</name>
    <name type="synonym">Peniophora carnosa</name>
    <dbReference type="NCBI Taxonomy" id="650164"/>
    <lineage>
        <taxon>Eukaryota</taxon>
        <taxon>Fungi</taxon>
        <taxon>Dikarya</taxon>
        <taxon>Basidiomycota</taxon>
        <taxon>Agaricomycotina</taxon>
        <taxon>Agaricomycetes</taxon>
        <taxon>Polyporales</taxon>
        <taxon>Phanerochaetaceae</taxon>
        <taxon>Phanerochaete</taxon>
    </lineage>
</organism>
<dbReference type="RefSeq" id="XP_007401883.1">
    <property type="nucleotide sequence ID" value="XM_007401821.1"/>
</dbReference>
<dbReference type="InterPro" id="IPR032675">
    <property type="entry name" value="LRR_dom_sf"/>
</dbReference>
<gene>
    <name evidence="1" type="ORF">PHACADRAFT_201534</name>
</gene>
<accession>K5UJV8</accession>
<proteinExistence type="predicted"/>
<sequence length="438" mass="49132">MVGIPPEIVDEIMSYLQPGPLELLQVRASEEYTESTRAIGQCTSVCRVWYELSRRYRFKDWVITLRDPTYSPDAKTVADLLAFIRRSQFPRLTVRSLIMRNDSQQVMAAFQTAGMEGACSVDFSASITEIVGIVQALPALTTLKLSYFNILELARLPISDIQSAFDHITHFTFAGRAEISTGRFMPYAELCTLLSYFRSLEELVLDDVDILNANKSDGADLPQLPNLQKLVIHRCDNIFHLVNDITDQVDDGRLALLHHLELGMINASNQAVAHYLVSALASQLTSLALGHDYTYSLLEYINTGISSLDFPSCPKLVELRLIMDLSDPEAPHPPHAFEHLARMLVSVTGPADTVQELIIEYGEAPAVVASVDEPNFEVLSDVTCQTQIEVLLPWRFKALRAVRFVPLREYSFAVFAEDDQVVVRESFRGLDFRGLLVF</sequence>
<dbReference type="Proteomes" id="UP000008370">
    <property type="component" value="Unassembled WGS sequence"/>
</dbReference>
<evidence type="ECO:0008006" key="3">
    <source>
        <dbReference type="Google" id="ProtNLM"/>
    </source>
</evidence>
<evidence type="ECO:0000313" key="1">
    <source>
        <dbReference type="EMBL" id="EKM49831.1"/>
    </source>
</evidence>
<dbReference type="Gene3D" id="3.80.10.10">
    <property type="entry name" value="Ribonuclease Inhibitor"/>
    <property type="match status" value="1"/>
</dbReference>